<comment type="caution">
    <text evidence="2">The sequence shown here is derived from an EMBL/GenBank/DDBJ whole genome shotgun (WGS) entry which is preliminary data.</text>
</comment>
<protein>
    <submittedName>
        <fullName evidence="2">Uncharacterized protein</fullName>
    </submittedName>
</protein>
<proteinExistence type="predicted"/>
<dbReference type="Proteomes" id="UP000178347">
    <property type="component" value="Unassembled WGS sequence"/>
</dbReference>
<name>A0A1F6MRU3_9BACT</name>
<dbReference type="AlphaFoldDB" id="A0A1F6MRU3"/>
<evidence type="ECO:0000256" key="1">
    <source>
        <dbReference type="SAM" id="MobiDB-lite"/>
    </source>
</evidence>
<evidence type="ECO:0000313" key="3">
    <source>
        <dbReference type="Proteomes" id="UP000178347"/>
    </source>
</evidence>
<feature type="compositionally biased region" description="Acidic residues" evidence="1">
    <location>
        <begin position="390"/>
        <end position="400"/>
    </location>
</feature>
<feature type="region of interest" description="Disordered" evidence="1">
    <location>
        <begin position="358"/>
        <end position="404"/>
    </location>
</feature>
<evidence type="ECO:0000313" key="2">
    <source>
        <dbReference type="EMBL" id="OGH74389.1"/>
    </source>
</evidence>
<feature type="compositionally biased region" description="Low complexity" evidence="1">
    <location>
        <begin position="226"/>
        <end position="236"/>
    </location>
</feature>
<dbReference type="EMBL" id="MFQN01000017">
    <property type="protein sequence ID" value="OGH74389.1"/>
    <property type="molecule type" value="Genomic_DNA"/>
</dbReference>
<gene>
    <name evidence="2" type="ORF">A3G00_04425</name>
</gene>
<feature type="region of interest" description="Disordered" evidence="1">
    <location>
        <begin position="192"/>
        <end position="281"/>
    </location>
</feature>
<feature type="region of interest" description="Disordered" evidence="1">
    <location>
        <begin position="89"/>
        <end position="110"/>
    </location>
</feature>
<dbReference type="STRING" id="1798692.A3G00_04425"/>
<organism evidence="2 3">
    <name type="scientific">Candidatus Magasanikbacteria bacterium RIFCSPLOWO2_12_FULL_43_12</name>
    <dbReference type="NCBI Taxonomy" id="1798692"/>
    <lineage>
        <taxon>Bacteria</taxon>
        <taxon>Candidatus Magasanikiibacteriota</taxon>
    </lineage>
</organism>
<reference evidence="2 3" key="1">
    <citation type="journal article" date="2016" name="Nat. Commun.">
        <title>Thousands of microbial genomes shed light on interconnected biogeochemical processes in an aquifer system.</title>
        <authorList>
            <person name="Anantharaman K."/>
            <person name="Brown C.T."/>
            <person name="Hug L.A."/>
            <person name="Sharon I."/>
            <person name="Castelle C.J."/>
            <person name="Probst A.J."/>
            <person name="Thomas B.C."/>
            <person name="Singh A."/>
            <person name="Wilkins M.J."/>
            <person name="Karaoz U."/>
            <person name="Brodie E.L."/>
            <person name="Williams K.H."/>
            <person name="Hubbard S.S."/>
            <person name="Banfield J.F."/>
        </authorList>
    </citation>
    <scope>NUCLEOTIDE SEQUENCE [LARGE SCALE GENOMIC DNA]</scope>
</reference>
<accession>A0A1F6MRU3</accession>
<sequence>MNLPEDDVGRILQAVIETDGGDGWSDSIRVEMLLRRDTWKTKSSSFPTMVFGQFVREEKLIRKSGGETTLYHVTKKAIDDFALSAPESYNSGKGETGGAAPSNDPATPVSTDVQDKARAVVLAVYECANEDGLAQDTSVFSAIRRSTGRWASIQWTYFSTEMGKFIKGGWLERGDGLKRNCYRLTNKGRELLKESGTGVDDNHSPPPDQGGVEDLPVAKPSPPEPSASEPPVESVPTIPPAEIACGPPPAGASFEEAPPPQQDDGASVITTTQEERGKMKPKERAQRMLFSDRVRLAWINTPGKTAEEKQEYVFNRHATDRLQEIFGLGSPLSAQAFLVKLSDEGLINDDCWTDDMSNYTGTSGGTPDGDDRARRVPKIGPRPRATPEPPAEDAADDAGESTETNEVTINDLNVVLAQAAWMAPVLKIAALLGQMQSERALALAMIRQFATLSGEDMSRVLKILGAIFPEPPAESNEEE</sequence>